<dbReference type="InterPro" id="IPR059157">
    <property type="entry name" value="WDR36-Utp21_N"/>
</dbReference>
<dbReference type="InterPro" id="IPR001680">
    <property type="entry name" value="WD40_rpt"/>
</dbReference>
<evidence type="ECO:0000256" key="1">
    <source>
        <dbReference type="PROSITE-ProRule" id="PRU00221"/>
    </source>
</evidence>
<gene>
    <name evidence="5" type="ORF">L202_02088</name>
</gene>
<dbReference type="AlphaFoldDB" id="A0A1E3HZA5"/>
<evidence type="ECO:0008006" key="7">
    <source>
        <dbReference type="Google" id="ProtNLM"/>
    </source>
</evidence>
<feature type="repeat" description="WD" evidence="1">
    <location>
        <begin position="620"/>
        <end position="661"/>
    </location>
</feature>
<dbReference type="PANTHER" id="PTHR22840:SF12">
    <property type="entry name" value="WD REPEAT-CONTAINING PROTEIN 36"/>
    <property type="match status" value="1"/>
</dbReference>
<dbReference type="PROSITE" id="PS50082">
    <property type="entry name" value="WD_REPEATS_2"/>
    <property type="match status" value="2"/>
</dbReference>
<evidence type="ECO:0000313" key="6">
    <source>
        <dbReference type="Proteomes" id="UP000094065"/>
    </source>
</evidence>
<dbReference type="InterPro" id="IPR007319">
    <property type="entry name" value="WDR36/Utp21_C"/>
</dbReference>
<proteinExistence type="predicted"/>
<name>A0A1E3HZA5_9TREE</name>
<dbReference type="GO" id="GO:0034388">
    <property type="term" value="C:Pwp2p-containing subcomplex of 90S preribosome"/>
    <property type="evidence" value="ECO:0007669"/>
    <property type="project" value="TreeGrafter"/>
</dbReference>
<keyword evidence="1" id="KW-0853">WD repeat</keyword>
<dbReference type="Pfam" id="PF25168">
    <property type="entry name" value="Beta-prop_WDR36-Utp21_2nd"/>
    <property type="match status" value="1"/>
</dbReference>
<feature type="domain" description="WDR36/Utp21 C-terminal" evidence="3">
    <location>
        <begin position="749"/>
        <end position="949"/>
    </location>
</feature>
<evidence type="ECO:0000259" key="4">
    <source>
        <dbReference type="Pfam" id="PF25171"/>
    </source>
</evidence>
<dbReference type="PANTHER" id="PTHR22840">
    <property type="entry name" value="WD REPEAT-CONTAINING PROTEIN 36"/>
    <property type="match status" value="1"/>
</dbReference>
<dbReference type="GeneID" id="30153397"/>
<dbReference type="InterPro" id="IPR015943">
    <property type="entry name" value="WD40/YVTN_repeat-like_dom_sf"/>
</dbReference>
<keyword evidence="6" id="KW-1185">Reference proteome</keyword>
<dbReference type="GO" id="GO:0006364">
    <property type="term" value="P:rRNA processing"/>
    <property type="evidence" value="ECO:0007669"/>
    <property type="project" value="InterPro"/>
</dbReference>
<dbReference type="Proteomes" id="UP000094065">
    <property type="component" value="Unassembled WGS sequence"/>
</dbReference>
<dbReference type="Pfam" id="PF04192">
    <property type="entry name" value="Utp21"/>
    <property type="match status" value="1"/>
</dbReference>
<dbReference type="Gene3D" id="2.130.10.10">
    <property type="entry name" value="YVTN repeat-like/Quinoprotein amine dehydrogenase"/>
    <property type="match status" value="2"/>
</dbReference>
<comment type="caution">
    <text evidence="5">The sequence shown here is derived from an EMBL/GenBank/DDBJ whole genome shotgun (WGS) entry which is preliminary data.</text>
</comment>
<sequence length="951" mass="103810">MAATADPHTKKKQRKQPRPAPPAAGPSTSQQPSTGRLFAPFRALGYVTDEIPFAMFVHTPNGALATPTVNVTTSVGRSWLMWDAARMTLVFAGPDAGDKINGLTMTGTDIYASAGPRVIKYHRGKEVAQFDSPDGSILGKMLIFGEDFLVLKNDGTGLFVYDLAARHLKNQITFHSSFTATTIMHPATYLNKVLIGSREGEMQLWNTRTCSLIYTFPHENPSEPSAITTIVQSPAVDVVAVGYQDGAIRVHDIKHGDLVMQMKNDDGAVSALSFRMDGPPILASASAVGSLAVWDLSKGGRILHTMRGAHDQGITGLQWVQGQPLLITSSADNSVKQWVCDSPTGMPRLLKMRGGHHAPPSCIRYYGEDGKQILTSGKDRSLRYTSVVRDSRSFELSQGSLIKKAIGMGVTVDTLKLPQISSISSSSTRSKDWEDVLTAHTEDSVARTWRVQDKRLGTWTFDLEEGYAQSVCVTACGNFGLVGSSTGEIKLWNMQSGKERKAFALSGAAPGNTKPKIIAQSKNGTKPKAVKAKDAKGSKSIKAITGLVTDALNTVVVAGTLEGKLYFFDFHTTKKIHEVQLDSSITAIALHRDSGLIAVTCDDLVVRLVDIETQRVVRELRGFKGRILDVIFTPDSRWIIATSLDSTIRTFDIPTGKLVDAFKTSSIATSVTFSPTGDFLATAHVDSVGVYLWANKAQFTDVALRHLNEEDDVVEVALPTVQGLDEDAAIEGIDPIGAPEYTDIYTTPDQLDSQLVTLSLIPRSRWQMLLNLETIKQRNKPKEAPKAPEKAPFFLPTVSGLETRFDLSGVDANKDEQDKGQRLGLAGDWLESDFTRKLSAEKEEGDYNSFFEYIKALSPSSLDLEIRSLVSLDHLATFLNALTQRLKSHRDFEAVQAILSVFLKVHGDVLIANGEVKGALQELRNEQGRESKRLRELVGYTLGTLGFLRGT</sequence>
<dbReference type="EMBL" id="AWGJ01000003">
    <property type="protein sequence ID" value="ODN81693.1"/>
    <property type="molecule type" value="Genomic_DNA"/>
</dbReference>
<dbReference type="SUPFAM" id="SSF50978">
    <property type="entry name" value="WD40 repeat-like"/>
    <property type="match status" value="2"/>
</dbReference>
<feature type="region of interest" description="Disordered" evidence="2">
    <location>
        <begin position="1"/>
        <end position="34"/>
    </location>
</feature>
<evidence type="ECO:0000259" key="3">
    <source>
        <dbReference type="Pfam" id="PF04192"/>
    </source>
</evidence>
<dbReference type="STRING" id="1295533.A0A1E3HZA5"/>
<dbReference type="SMART" id="SM00320">
    <property type="entry name" value="WD40"/>
    <property type="match status" value="9"/>
</dbReference>
<dbReference type="RefSeq" id="XP_018996012.1">
    <property type="nucleotide sequence ID" value="XM_019135609.1"/>
</dbReference>
<dbReference type="OrthoDB" id="10250769at2759"/>
<evidence type="ECO:0000256" key="2">
    <source>
        <dbReference type="SAM" id="MobiDB-lite"/>
    </source>
</evidence>
<accession>A0A1E3HZA5</accession>
<protein>
    <recommendedName>
        <fullName evidence="7">Small-subunit processome Utp21 domain-containing protein</fullName>
    </recommendedName>
</protein>
<dbReference type="GO" id="GO:0032040">
    <property type="term" value="C:small-subunit processome"/>
    <property type="evidence" value="ECO:0007669"/>
    <property type="project" value="InterPro"/>
</dbReference>
<feature type="repeat" description="WD" evidence="1">
    <location>
        <begin position="307"/>
        <end position="338"/>
    </location>
</feature>
<evidence type="ECO:0000313" key="5">
    <source>
        <dbReference type="EMBL" id="ODN81693.1"/>
    </source>
</evidence>
<organism evidence="5 6">
    <name type="scientific">Cryptococcus amylolentus CBS 6039</name>
    <dbReference type="NCBI Taxonomy" id="1295533"/>
    <lineage>
        <taxon>Eukaryota</taxon>
        <taxon>Fungi</taxon>
        <taxon>Dikarya</taxon>
        <taxon>Basidiomycota</taxon>
        <taxon>Agaricomycotina</taxon>
        <taxon>Tremellomycetes</taxon>
        <taxon>Tremellales</taxon>
        <taxon>Cryptococcaceae</taxon>
        <taxon>Cryptococcus</taxon>
    </lineage>
</organism>
<dbReference type="Pfam" id="PF25171">
    <property type="entry name" value="Beta-prop_WDR36-Utp21_1st"/>
    <property type="match status" value="1"/>
</dbReference>
<feature type="domain" description="WDR36/Utp21 N-terminal" evidence="4">
    <location>
        <begin position="71"/>
        <end position="341"/>
    </location>
</feature>
<dbReference type="InterPro" id="IPR011047">
    <property type="entry name" value="Quinoprotein_ADH-like_sf"/>
</dbReference>
<reference evidence="5 6" key="1">
    <citation type="submission" date="2016-06" db="EMBL/GenBank/DDBJ databases">
        <title>Evolution of pathogenesis and genome organization in the Tremellales.</title>
        <authorList>
            <person name="Cuomo C."/>
            <person name="Litvintseva A."/>
            <person name="Heitman J."/>
            <person name="Chen Y."/>
            <person name="Sun S."/>
            <person name="Springer D."/>
            <person name="Dromer F."/>
            <person name="Young S."/>
            <person name="Zeng Q."/>
            <person name="Chapman S."/>
            <person name="Gujja S."/>
            <person name="Saif S."/>
            <person name="Birren B."/>
        </authorList>
    </citation>
    <scope>NUCLEOTIDE SEQUENCE [LARGE SCALE GENOMIC DNA]</scope>
    <source>
        <strain evidence="5 6">CBS 6039</strain>
    </source>
</reference>
<dbReference type="SUPFAM" id="SSF50998">
    <property type="entry name" value="Quinoprotein alcohol dehydrogenase-like"/>
    <property type="match status" value="1"/>
</dbReference>
<dbReference type="InterPro" id="IPR036322">
    <property type="entry name" value="WD40_repeat_dom_sf"/>
</dbReference>